<dbReference type="RefSeq" id="XP_002776164.1">
    <property type="nucleotide sequence ID" value="XM_002776118.1"/>
</dbReference>
<evidence type="ECO:0000256" key="6">
    <source>
        <dbReference type="ARBA" id="ARBA00032930"/>
    </source>
</evidence>
<proteinExistence type="inferred from homology"/>
<evidence type="ECO:0000313" key="9">
    <source>
        <dbReference type="Proteomes" id="UP000007800"/>
    </source>
</evidence>
<dbReference type="PANTHER" id="PTHR12708">
    <property type="entry name" value="DNA POLYMERASE EPSILON SUBUNIT B"/>
    <property type="match status" value="1"/>
</dbReference>
<protein>
    <recommendedName>
        <fullName evidence="6">DNA polymerase II subunit 2</fullName>
    </recommendedName>
</protein>
<dbReference type="OrthoDB" id="10254730at2759"/>
<dbReference type="InParanoid" id="C5L5L3"/>
<comment type="similarity">
    <text evidence="2">Belongs to the DNA polymerase epsilon subunit B family.</text>
</comment>
<keyword evidence="5" id="KW-0539">Nucleus</keyword>
<evidence type="ECO:0000313" key="8">
    <source>
        <dbReference type="EMBL" id="EER07980.1"/>
    </source>
</evidence>
<evidence type="ECO:0000259" key="7">
    <source>
        <dbReference type="Pfam" id="PF04042"/>
    </source>
</evidence>
<evidence type="ECO:0000256" key="2">
    <source>
        <dbReference type="ARBA" id="ARBA00009560"/>
    </source>
</evidence>
<dbReference type="GO" id="GO:0008622">
    <property type="term" value="C:epsilon DNA polymerase complex"/>
    <property type="evidence" value="ECO:0007669"/>
    <property type="project" value="InterPro"/>
</dbReference>
<evidence type="ECO:0000256" key="4">
    <source>
        <dbReference type="ARBA" id="ARBA00023125"/>
    </source>
</evidence>
<dbReference type="InterPro" id="IPR007185">
    <property type="entry name" value="DNA_pol_a/d/e_bsu"/>
</dbReference>
<dbReference type="EMBL" id="GG679405">
    <property type="protein sequence ID" value="EER07980.1"/>
    <property type="molecule type" value="Genomic_DNA"/>
</dbReference>
<dbReference type="GeneID" id="9064094"/>
<dbReference type="Proteomes" id="UP000007800">
    <property type="component" value="Unassembled WGS sequence"/>
</dbReference>
<feature type="domain" description="DNA polymerase alpha/delta/epsilon subunit B" evidence="7">
    <location>
        <begin position="3"/>
        <end position="148"/>
    </location>
</feature>
<dbReference type="Pfam" id="PF04042">
    <property type="entry name" value="DNA_pol_E_B"/>
    <property type="match status" value="1"/>
</dbReference>
<dbReference type="OMA" id="FARDYRY"/>
<organism evidence="9">
    <name type="scientific">Perkinsus marinus (strain ATCC 50983 / TXsc)</name>
    <dbReference type="NCBI Taxonomy" id="423536"/>
    <lineage>
        <taxon>Eukaryota</taxon>
        <taxon>Sar</taxon>
        <taxon>Alveolata</taxon>
        <taxon>Perkinsozoa</taxon>
        <taxon>Perkinsea</taxon>
        <taxon>Perkinsida</taxon>
        <taxon>Perkinsidae</taxon>
        <taxon>Perkinsus</taxon>
    </lineage>
</organism>
<dbReference type="PANTHER" id="PTHR12708:SF0">
    <property type="entry name" value="DNA POLYMERASE EPSILON SUBUNIT 2"/>
    <property type="match status" value="1"/>
</dbReference>
<comment type="subcellular location">
    <subcellularLocation>
        <location evidence="1">Nucleus</location>
    </subcellularLocation>
</comment>
<gene>
    <name evidence="8" type="ORF">Pmar_PMAR017225</name>
</gene>
<dbReference type="InterPro" id="IPR016266">
    <property type="entry name" value="POLE2"/>
</dbReference>
<dbReference type="AlphaFoldDB" id="C5L5L3"/>
<reference evidence="8 9" key="1">
    <citation type="submission" date="2008-07" db="EMBL/GenBank/DDBJ databases">
        <authorList>
            <person name="El-Sayed N."/>
            <person name="Caler E."/>
            <person name="Inman J."/>
            <person name="Amedeo P."/>
            <person name="Hass B."/>
            <person name="Wortman J."/>
        </authorList>
    </citation>
    <scope>NUCLEOTIDE SEQUENCE [LARGE SCALE GENOMIC DNA]</scope>
    <source>
        <strain evidence="9">ATCC 50983 / TXsc</strain>
    </source>
</reference>
<dbReference type="GO" id="GO:0042276">
    <property type="term" value="P:error-prone translesion synthesis"/>
    <property type="evidence" value="ECO:0007669"/>
    <property type="project" value="TreeGrafter"/>
</dbReference>
<dbReference type="GO" id="GO:0006261">
    <property type="term" value="P:DNA-templated DNA replication"/>
    <property type="evidence" value="ECO:0007669"/>
    <property type="project" value="InterPro"/>
</dbReference>
<keyword evidence="9" id="KW-1185">Reference proteome</keyword>
<keyword evidence="3" id="KW-0235">DNA replication</keyword>
<accession>C5L5L3</accession>
<keyword evidence="4" id="KW-0238">DNA-binding</keyword>
<evidence type="ECO:0000256" key="3">
    <source>
        <dbReference type="ARBA" id="ARBA00022705"/>
    </source>
</evidence>
<dbReference type="GO" id="GO:0003677">
    <property type="term" value="F:DNA binding"/>
    <property type="evidence" value="ECO:0007669"/>
    <property type="project" value="UniProtKB-KW"/>
</dbReference>
<evidence type="ECO:0000256" key="5">
    <source>
        <dbReference type="ARBA" id="ARBA00023242"/>
    </source>
</evidence>
<evidence type="ECO:0000256" key="1">
    <source>
        <dbReference type="ARBA" id="ARBA00004123"/>
    </source>
</evidence>
<name>C5L5L3_PERM5</name>
<sequence length="164" mass="18237">MANSQLVFVPGPDDPAGIGGLLPIPALGDYLTERIAKKFKGVHMCSNPVRIRMDLGGQVVEEHGSDLSNKADFIAFRSPDVCRKLYSNCIVRQLESTRAGTKEERQMITNREFLRAIAQQAHLCPVSQEVQPVIWGLDHMLQLHAPPNAVRHRAKFSSAELVLR</sequence>